<dbReference type="RefSeq" id="WP_135569895.1">
    <property type="nucleotide sequence ID" value="NZ_RQGK01000004.1"/>
</dbReference>
<sequence>MKFKSVFASILCFAAFEFCHGKGKEAWLVPILRPGEWKLFYEPENTISREIPEEISKQWRRSSVRIQKVPGIVCLFSGTVSVYGVSVCFPDPQGNVELEFQNILKFWNTHFDSRTEPTVFDFSEKGQAAVSVRLNRDLLEEITEDWMILSGSKWIDRELQKRNFPKSNWVSVFSEDSIVRPHTPNLVSGFSVWAGPETLRILFSPENFTDSANTLVVEIPGNTSILSEFFSEIASSNREMVLRCKEKLPVLSEIFGGTESSLGRFLEFANFENEPICFRDFAIETSSKKNSILSGPSFLLPQETLLFTETGSDLPGLELVSFPWSDLKKKGNWSLQSGNLSDSFDNPERTFLEGGRYYSSKRNFYSLCGSFFQSKQLERYCMSPGFEDSRSFNDQELGEHEIPFCNAASFQIEEANWTGVFTEGKVDSNHKFLDLEYSGNRICNPNGLSVESDGREIPIWIDSESVKPGEILTIGNRDFMKGEVLLSSSVLKEFEFGFELLLKDRKNRTSRILSGASLQTPILKRTDGAIVSLLYRNGVWIPHPKTNSQTLIPQIQNSHFMNPGIKTDPLDMTRPNRAVVSEISWMGSYDGTTSVSADRFIEVDSDTNISRILEVESGTKSYRFLVELVPGKNVFSIGKLVCFPEVTAWIVPELNLASSGRVRILSLDATAFGDWIEWDSLGRMGIHSSSQKLRRSASLFRTISGKEVWKNSALTVLSSRKASCSGTEASPGLENRTFPFLQREDFATGNSILNPWISWNPGVADLNSGEFDWITIQPSAGGSVAASEFLQFWKDLRENRLGSLPVNYETLNYLVSTGAESLILIPGSSGVLISAVYPNPTVSSNEWFSICNQGAESVDIRSLEIRDSSASDRLVEYSFRFGSTLPVGWNEFNPNMMGWSFGDRFLHSGECGYVLSPNFKNESVPFHSETFRKIFTIDKTTTIGNGIGKNEGLDLFQVVSGKSVHIHSYGNQFSPVPFSIDADTNDLILLKPGRAGDSASDYEIKKKESL</sequence>
<reference evidence="1 2" key="1">
    <citation type="journal article" date="2019" name="PLoS Negl. Trop. Dis.">
        <title>Revisiting the worldwide diversity of Leptospira species in the environment.</title>
        <authorList>
            <person name="Vincent A.T."/>
            <person name="Schiettekatte O."/>
            <person name="Bourhy P."/>
            <person name="Veyrier F.J."/>
            <person name="Picardeau M."/>
        </authorList>
    </citation>
    <scope>NUCLEOTIDE SEQUENCE [LARGE SCALE GENOMIC DNA]</scope>
    <source>
        <strain evidence="1 2">201702445</strain>
    </source>
</reference>
<evidence type="ECO:0008006" key="3">
    <source>
        <dbReference type="Google" id="ProtNLM"/>
    </source>
</evidence>
<dbReference type="EMBL" id="RQGM01000008">
    <property type="protein sequence ID" value="TGL89107.1"/>
    <property type="molecule type" value="Genomic_DNA"/>
</dbReference>
<comment type="caution">
    <text evidence="1">The sequence shown here is derived from an EMBL/GenBank/DDBJ whole genome shotgun (WGS) entry which is preliminary data.</text>
</comment>
<gene>
    <name evidence="1" type="ORF">EHQ83_02680</name>
</gene>
<evidence type="ECO:0000313" key="2">
    <source>
        <dbReference type="Proteomes" id="UP000297613"/>
    </source>
</evidence>
<dbReference type="Proteomes" id="UP000297613">
    <property type="component" value="Unassembled WGS sequence"/>
</dbReference>
<proteinExistence type="predicted"/>
<evidence type="ECO:0000313" key="1">
    <source>
        <dbReference type="EMBL" id="TGL89107.1"/>
    </source>
</evidence>
<dbReference type="NCBIfam" id="NF047473">
    <property type="entry name" value="lipo_LIC11755"/>
    <property type="match status" value="1"/>
</dbReference>
<organism evidence="1 2">
    <name type="scientific">Leptospira yasudae</name>
    <dbReference type="NCBI Taxonomy" id="2202201"/>
    <lineage>
        <taxon>Bacteria</taxon>
        <taxon>Pseudomonadati</taxon>
        <taxon>Spirochaetota</taxon>
        <taxon>Spirochaetia</taxon>
        <taxon>Leptospirales</taxon>
        <taxon>Leptospiraceae</taxon>
        <taxon>Leptospira</taxon>
    </lineage>
</organism>
<dbReference type="AlphaFoldDB" id="A0A6N4QZC3"/>
<name>A0A6N4QZC3_9LEPT</name>
<protein>
    <recommendedName>
        <fullName evidence="3">Lamin tail domain-containing protein</fullName>
    </recommendedName>
</protein>
<accession>A0A6N4QZC3</accession>